<dbReference type="STRING" id="181874.A0A409WA35"/>
<protein>
    <submittedName>
        <fullName evidence="3">Uncharacterized protein</fullName>
    </submittedName>
</protein>
<feature type="region of interest" description="Disordered" evidence="2">
    <location>
        <begin position="1"/>
        <end position="32"/>
    </location>
</feature>
<reference evidence="3 4" key="1">
    <citation type="journal article" date="2018" name="Evol. Lett.">
        <title>Horizontal gene cluster transfer increased hallucinogenic mushroom diversity.</title>
        <authorList>
            <person name="Reynolds H.T."/>
            <person name="Vijayakumar V."/>
            <person name="Gluck-Thaler E."/>
            <person name="Korotkin H.B."/>
            <person name="Matheny P.B."/>
            <person name="Slot J.C."/>
        </authorList>
    </citation>
    <scope>NUCLEOTIDE SEQUENCE [LARGE SCALE GENOMIC DNA]</scope>
    <source>
        <strain evidence="3 4">2629</strain>
    </source>
</reference>
<feature type="compositionally biased region" description="Acidic residues" evidence="2">
    <location>
        <begin position="120"/>
        <end position="155"/>
    </location>
</feature>
<feature type="compositionally biased region" description="Acidic residues" evidence="2">
    <location>
        <begin position="88"/>
        <end position="99"/>
    </location>
</feature>
<organism evidence="3 4">
    <name type="scientific">Panaeolus cyanescens</name>
    <dbReference type="NCBI Taxonomy" id="181874"/>
    <lineage>
        <taxon>Eukaryota</taxon>
        <taxon>Fungi</taxon>
        <taxon>Dikarya</taxon>
        <taxon>Basidiomycota</taxon>
        <taxon>Agaricomycotina</taxon>
        <taxon>Agaricomycetes</taxon>
        <taxon>Agaricomycetidae</taxon>
        <taxon>Agaricales</taxon>
        <taxon>Agaricineae</taxon>
        <taxon>Galeropsidaceae</taxon>
        <taxon>Panaeolus</taxon>
    </lineage>
</organism>
<accession>A0A409WA35</accession>
<evidence type="ECO:0000313" key="4">
    <source>
        <dbReference type="Proteomes" id="UP000284842"/>
    </source>
</evidence>
<evidence type="ECO:0000256" key="2">
    <source>
        <dbReference type="SAM" id="MobiDB-lite"/>
    </source>
</evidence>
<dbReference type="InParanoid" id="A0A409WA35"/>
<feature type="compositionally biased region" description="Pro residues" evidence="2">
    <location>
        <begin position="19"/>
        <end position="32"/>
    </location>
</feature>
<feature type="coiled-coil region" evidence="1">
    <location>
        <begin position="42"/>
        <end position="69"/>
    </location>
</feature>
<dbReference type="AlphaFoldDB" id="A0A409WA35"/>
<dbReference type="FunCoup" id="A0A409WA35">
    <property type="interactions" value="4"/>
</dbReference>
<comment type="caution">
    <text evidence="3">The sequence shown here is derived from an EMBL/GenBank/DDBJ whole genome shotgun (WGS) entry which is preliminary data.</text>
</comment>
<dbReference type="Proteomes" id="UP000284842">
    <property type="component" value="Unassembled WGS sequence"/>
</dbReference>
<name>A0A409WA35_9AGAR</name>
<dbReference type="EMBL" id="NHTK01005678">
    <property type="protein sequence ID" value="PPQ75372.1"/>
    <property type="molecule type" value="Genomic_DNA"/>
</dbReference>
<keyword evidence="4" id="KW-1185">Reference proteome</keyword>
<keyword evidence="1" id="KW-0175">Coiled coil</keyword>
<gene>
    <name evidence="3" type="ORF">CVT24_013155</name>
</gene>
<evidence type="ECO:0000256" key="1">
    <source>
        <dbReference type="SAM" id="Coils"/>
    </source>
</evidence>
<sequence>MSGATPSLIPKDPFFPLLLPQPPQPHPVPLPPLPKYGYVNGLRDLQRQLDELSDEENELEDLNLAVRNRGFNFLIPIGRNLTRQEEKNDAEEDSDDDSVQDGVSPTDEGENDESGHDLDADMEDLDEEISGDTEDNDEMNEGDTEEYEEEPSDII</sequence>
<evidence type="ECO:0000313" key="3">
    <source>
        <dbReference type="EMBL" id="PPQ75372.1"/>
    </source>
</evidence>
<feature type="region of interest" description="Disordered" evidence="2">
    <location>
        <begin position="77"/>
        <end position="155"/>
    </location>
</feature>
<proteinExistence type="predicted"/>